<accession>A0ABN4TJX4</accession>
<keyword evidence="2" id="KW-1185">Reference proteome</keyword>
<gene>
    <name evidence="1" type="ORF">BKK80_12415</name>
</gene>
<dbReference type="Proteomes" id="UP000177515">
    <property type="component" value="Chromosome 1"/>
</dbReference>
<reference evidence="1 2" key="1">
    <citation type="submission" date="2016-10" db="EMBL/GenBank/DDBJ databases">
        <title>Complete genome sequences of three Cupriavidus strains isolated from various Malaysian environments.</title>
        <authorList>
            <person name="Abdullah A.A.-A."/>
            <person name="Shafie N.A.H."/>
            <person name="Lau N.S."/>
        </authorList>
    </citation>
    <scope>NUCLEOTIDE SEQUENCE [LARGE SCALE GENOMIC DNA]</scope>
    <source>
        <strain evidence="1 2">USMAA1020</strain>
    </source>
</reference>
<protein>
    <submittedName>
        <fullName evidence="1">Uncharacterized protein</fullName>
    </submittedName>
</protein>
<dbReference type="EMBL" id="CP017754">
    <property type="protein sequence ID" value="AOZ06534.1"/>
    <property type="molecule type" value="Genomic_DNA"/>
</dbReference>
<organism evidence="1 2">
    <name type="scientific">Cupriavidus malaysiensis</name>
    <dbReference type="NCBI Taxonomy" id="367825"/>
    <lineage>
        <taxon>Bacteria</taxon>
        <taxon>Pseudomonadati</taxon>
        <taxon>Pseudomonadota</taxon>
        <taxon>Betaproteobacteria</taxon>
        <taxon>Burkholderiales</taxon>
        <taxon>Burkholderiaceae</taxon>
        <taxon>Cupriavidus</taxon>
    </lineage>
</organism>
<dbReference type="RefSeq" id="WP_071069642.1">
    <property type="nucleotide sequence ID" value="NZ_CP017754.1"/>
</dbReference>
<sequence>MVKINKLLRAVYDLTAQEAKDKLAIIAASVDGLAHCVSAGAVHPRDGTSHAIQWCVSALETWRDMVGADYLTLAQVPAQTFMQGLAEEIARFLSMEVRLRSSLESGDAAIAINGQRFRLVMIHLSWLLRRWLPCSEIVMHISDAESPPTPGHLCAGTGSRRSLEIEVFARSNAIIAWHLVPERLRHLAGSRAYANRLDVGLREVGDAIAGCGGIVQLRGAENGAFRMSILLPAME</sequence>
<evidence type="ECO:0000313" key="2">
    <source>
        <dbReference type="Proteomes" id="UP000177515"/>
    </source>
</evidence>
<proteinExistence type="predicted"/>
<evidence type="ECO:0000313" key="1">
    <source>
        <dbReference type="EMBL" id="AOZ06534.1"/>
    </source>
</evidence>
<name>A0ABN4TJX4_9BURK</name>